<proteinExistence type="predicted"/>
<dbReference type="GO" id="GO:0009279">
    <property type="term" value="C:cell outer membrane"/>
    <property type="evidence" value="ECO:0007669"/>
    <property type="project" value="UniProtKB-SubCell"/>
</dbReference>
<dbReference type="InterPro" id="IPR033985">
    <property type="entry name" value="SusD-like_N"/>
</dbReference>
<dbReference type="KEGG" id="arac:E0W69_016760"/>
<keyword evidence="3" id="KW-1185">Reference proteome</keyword>
<feature type="domain" description="SusD-like N-terminal" evidence="1">
    <location>
        <begin position="102"/>
        <end position="234"/>
    </location>
</feature>
<evidence type="ECO:0000313" key="3">
    <source>
        <dbReference type="Proteomes" id="UP000292424"/>
    </source>
</evidence>
<protein>
    <submittedName>
        <fullName evidence="2">RagB/SusD family nutrient uptake outer membrane protein</fullName>
    </submittedName>
</protein>
<dbReference type="AlphaFoldDB" id="A0A5P2G942"/>
<dbReference type="EMBL" id="CP044016">
    <property type="protein sequence ID" value="QES90230.1"/>
    <property type="molecule type" value="Genomic_DNA"/>
</dbReference>
<dbReference type="InterPro" id="IPR011990">
    <property type="entry name" value="TPR-like_helical_dom_sf"/>
</dbReference>
<reference evidence="2 3" key="1">
    <citation type="submission" date="2019-09" db="EMBL/GenBank/DDBJ databases">
        <title>Complete genome sequence of Arachidicoccus sp. B3-10 isolated from apple orchard soil.</title>
        <authorList>
            <person name="Kim H.S."/>
            <person name="Han K.-I."/>
            <person name="Suh M.K."/>
            <person name="Lee K.C."/>
            <person name="Eom M.K."/>
            <person name="Kim J.-S."/>
            <person name="Kang S.W."/>
            <person name="Sin Y."/>
            <person name="Lee J.-S."/>
        </authorList>
    </citation>
    <scope>NUCLEOTIDE SEQUENCE [LARGE SCALE GENOMIC DNA]</scope>
    <source>
        <strain evidence="2 3">B3-10</strain>
    </source>
</reference>
<name>A0A5P2G942_9BACT</name>
<organism evidence="2 3">
    <name type="scientific">Rhizosphaericola mali</name>
    <dbReference type="NCBI Taxonomy" id="2545455"/>
    <lineage>
        <taxon>Bacteria</taxon>
        <taxon>Pseudomonadati</taxon>
        <taxon>Bacteroidota</taxon>
        <taxon>Chitinophagia</taxon>
        <taxon>Chitinophagales</taxon>
        <taxon>Chitinophagaceae</taxon>
        <taxon>Rhizosphaericola</taxon>
    </lineage>
</organism>
<dbReference type="RefSeq" id="WP_131331186.1">
    <property type="nucleotide sequence ID" value="NZ_CP044016.1"/>
</dbReference>
<dbReference type="SUPFAM" id="SSF48452">
    <property type="entry name" value="TPR-like"/>
    <property type="match status" value="1"/>
</dbReference>
<dbReference type="Gene3D" id="1.25.40.390">
    <property type="match status" value="1"/>
</dbReference>
<evidence type="ECO:0000313" key="2">
    <source>
        <dbReference type="EMBL" id="QES90230.1"/>
    </source>
</evidence>
<dbReference type="PROSITE" id="PS51257">
    <property type="entry name" value="PROKAR_LIPOPROTEIN"/>
    <property type="match status" value="1"/>
</dbReference>
<dbReference type="OrthoDB" id="5694214at2"/>
<dbReference type="Pfam" id="PF14322">
    <property type="entry name" value="SusD-like_3"/>
    <property type="match status" value="1"/>
</dbReference>
<evidence type="ECO:0000259" key="1">
    <source>
        <dbReference type="Pfam" id="PF14322"/>
    </source>
</evidence>
<gene>
    <name evidence="2" type="ORF">E0W69_016760</name>
</gene>
<accession>A0A5P2G942</accession>
<sequence>MNFYTKNIVYIYLFLAITFVASCNKELNVLPTTSAVDGNVITDSSSAWTVLNGIYYRFANGGVDFNNVPIERWFDVMELIPSELVGTAIYTGSSDGFDTYTFNSTTSSIISIWDYGYNIVNAANGFLKNISGVTSMNTSIKNEMEGEAKFLRAYANTTLLLSFGQYYDTTSQYGIILRTDFVNTTTLTLARSNVADCYSNILADLDYAIAYLPENNTSKIYANRAAAKLLKARVLINRGYPQDLENVVTITNDIIANEPFTIASSSKDIFQSNGLANNEVLLGVQPLPNQNWKFYRLQYQGTYSANYKDTILYADDPRNTWYYKNDQGGTNMGSSLDSILELSKYYSGNVVNPVITTLCEYSYAFRLSEAYLYNAEALASLNRDLTTAKANLKIVLKSVGFTNFDSIDAIQDADDLHFEIIKEEVKNFLLENGTDWYALRRLPLTEIAKIQPLLTSKDRFILPIPYAEITANNKIVQNPNY</sequence>
<dbReference type="Proteomes" id="UP000292424">
    <property type="component" value="Chromosome"/>
</dbReference>